<sequence>MSNIDEIGIRGIPKESKLILLGDWYQNPGQEWKVICYFYRDDLGYFRKGLPIDLLPALVPGTVFPRTSTENKAQGWTETVMLPQQDSWKKVDFRQLPRTLKRVDDFSEQFDNCVLYRIETDEKVYWLPIAEVARMLFFHSSEVVRAAVYQGNNWQLGKSWSEDWVGNVELSANIPVRYMNSLQYRKFFTWLFFDSDTQDSFGSVFKSINQNSIVENGADRWTFDFTTPDLSYCEISLSGYTGREAEENQVFIREIRSVSGLKAPDLDVVYFSHPDDHLLLSKDPKENDEKPKPLNKPPVDIRELDPDTNPKSSKKRHSVKLGRSGLNFDVELDTRRSPRNVKALPPQSEPDLEEIEEQTPKELASLQQGSDKGKALKADVDNLDPPDLVDAPEKIVFFQSMLRKLEEEHGWQIESKIGDVPKKKCRSQHLVGDRPRRYCHAVIKRDKSTTIQILEIELTSKLKKDGTLEAESLSTLFFRAGDTAVTFQRILDELMTAYKDERLNAMSWKRQFISQNTSVREYLGHPDNKIKNELDALESWVARAADKVIGM</sequence>
<dbReference type="OrthoDB" id="5899304at2"/>
<dbReference type="Proteomes" id="UP000238949">
    <property type="component" value="Unassembled WGS sequence"/>
</dbReference>
<evidence type="ECO:0000313" key="3">
    <source>
        <dbReference type="Proteomes" id="UP000238949"/>
    </source>
</evidence>
<protein>
    <submittedName>
        <fullName evidence="2">Uncharacterized protein</fullName>
    </submittedName>
</protein>
<proteinExistence type="predicted"/>
<evidence type="ECO:0000256" key="1">
    <source>
        <dbReference type="SAM" id="MobiDB-lite"/>
    </source>
</evidence>
<dbReference type="AlphaFoldDB" id="A0A2S9VFY7"/>
<dbReference type="RefSeq" id="WP_105933154.1">
    <property type="nucleotide sequence ID" value="NZ_PVNP01000013.1"/>
</dbReference>
<feature type="compositionally biased region" description="Basic and acidic residues" evidence="1">
    <location>
        <begin position="279"/>
        <end position="292"/>
    </location>
</feature>
<name>A0A2S9VFY7_9ALTE</name>
<feature type="region of interest" description="Disordered" evidence="1">
    <location>
        <begin position="279"/>
        <end position="377"/>
    </location>
</feature>
<evidence type="ECO:0000313" key="2">
    <source>
        <dbReference type="EMBL" id="PRO75349.1"/>
    </source>
</evidence>
<reference evidence="3" key="1">
    <citation type="journal article" date="2020" name="Int. J. Syst. Evol. Microbiol.">
        <title>Alteromonas alba sp. nov., a marine bacterium isolated from the seawater of the West Pacific Ocean.</title>
        <authorList>
            <person name="Sun C."/>
            <person name="Wu Y.-H."/>
            <person name="Xamxidin M."/>
            <person name="Cheng H."/>
            <person name="Xu X.-W."/>
        </authorList>
    </citation>
    <scope>NUCLEOTIDE SEQUENCE [LARGE SCALE GENOMIC DNA]</scope>
    <source>
        <strain evidence="3">190</strain>
    </source>
</reference>
<dbReference type="EMBL" id="PVNP01000013">
    <property type="protein sequence ID" value="PRO75349.1"/>
    <property type="molecule type" value="Genomic_DNA"/>
</dbReference>
<organism evidence="2 3">
    <name type="scientific">Alteromonas alba</name>
    <dbReference type="NCBI Taxonomy" id="2079529"/>
    <lineage>
        <taxon>Bacteria</taxon>
        <taxon>Pseudomonadati</taxon>
        <taxon>Pseudomonadota</taxon>
        <taxon>Gammaproteobacteria</taxon>
        <taxon>Alteromonadales</taxon>
        <taxon>Alteromonadaceae</taxon>
        <taxon>Alteromonas/Salinimonas group</taxon>
        <taxon>Alteromonas</taxon>
    </lineage>
</organism>
<gene>
    <name evidence="2" type="ORF">C6Y40_02360</name>
</gene>
<comment type="caution">
    <text evidence="2">The sequence shown here is derived from an EMBL/GenBank/DDBJ whole genome shotgun (WGS) entry which is preliminary data.</text>
</comment>
<keyword evidence="3" id="KW-1185">Reference proteome</keyword>
<accession>A0A2S9VFY7</accession>